<gene>
    <name evidence="7" type="ORF">MMON_37160</name>
</gene>
<evidence type="ECO:0000256" key="6">
    <source>
        <dbReference type="SAM" id="Phobius"/>
    </source>
</evidence>
<evidence type="ECO:0000256" key="4">
    <source>
        <dbReference type="ARBA" id="ARBA00022989"/>
    </source>
</evidence>
<dbReference type="GO" id="GO:0005886">
    <property type="term" value="C:plasma membrane"/>
    <property type="evidence" value="ECO:0007669"/>
    <property type="project" value="UniProtKB-SubCell"/>
</dbReference>
<evidence type="ECO:0000256" key="5">
    <source>
        <dbReference type="ARBA" id="ARBA00023136"/>
    </source>
</evidence>
<keyword evidence="5 6" id="KW-0472">Membrane</keyword>
<keyword evidence="2" id="KW-1003">Cell membrane</keyword>
<feature type="transmembrane region" description="Helical" evidence="6">
    <location>
        <begin position="47"/>
        <end position="67"/>
    </location>
</feature>
<sequence length="299" mass="31988">MVLTATIIRHPSTLWLAIIAVLSLPAMQTALIKQGYLLGVARYKQLFVVRVLPQLIVLFAALVFHYLSYFNVLLVGTVQLAATAGVCLLFRTGGKSNSEQEERDSQLVFKVSLPAWTAGLPALALQRLDLLLVTILIPSTAQIGFYSAAITLSALPQMVAQSIGMTIRASAVTAESKRRLLGFGADASIFCGFTMALMLAAPYIIPLLLGENFRPAVTPSVLLLCAAIPLGLSTLLAEEMIGFNKFRYVGRAWAIGAVLTATLVASLIPILGIMGAALGCLTGYSITFIAMLLFRSKLL</sequence>
<dbReference type="Proteomes" id="UP000466039">
    <property type="component" value="Chromosome"/>
</dbReference>
<dbReference type="PANTHER" id="PTHR30250">
    <property type="entry name" value="PST FAMILY PREDICTED COLANIC ACID TRANSPORTER"/>
    <property type="match status" value="1"/>
</dbReference>
<evidence type="ECO:0000256" key="1">
    <source>
        <dbReference type="ARBA" id="ARBA00004651"/>
    </source>
</evidence>
<dbReference type="AlphaFoldDB" id="A0AAD1IYN4"/>
<reference evidence="7 8" key="1">
    <citation type="journal article" date="2019" name="Emerg. Microbes Infect.">
        <title>Comprehensive subspecies identification of 175 nontuberculous mycobacteria species based on 7547 genomic profiles.</title>
        <authorList>
            <person name="Matsumoto Y."/>
            <person name="Kinjo T."/>
            <person name="Motooka D."/>
            <person name="Nabeya D."/>
            <person name="Jung N."/>
            <person name="Uechi K."/>
            <person name="Horii T."/>
            <person name="Iida T."/>
            <person name="Fujita J."/>
            <person name="Nakamura S."/>
        </authorList>
    </citation>
    <scope>NUCLEOTIDE SEQUENCE [LARGE SCALE GENOMIC DNA]</scope>
    <source>
        <strain evidence="7 8">JCM 15658</strain>
    </source>
</reference>
<organism evidence="7 8">
    <name type="scientific">Mycolicibacterium monacense</name>
    <name type="common">Mycobacterium monacense</name>
    <dbReference type="NCBI Taxonomy" id="85693"/>
    <lineage>
        <taxon>Bacteria</taxon>
        <taxon>Bacillati</taxon>
        <taxon>Actinomycetota</taxon>
        <taxon>Actinomycetes</taxon>
        <taxon>Mycobacteriales</taxon>
        <taxon>Mycobacteriaceae</taxon>
        <taxon>Mycolicibacterium</taxon>
    </lineage>
</organism>
<proteinExistence type="predicted"/>
<keyword evidence="8" id="KW-1185">Reference proteome</keyword>
<feature type="transmembrane region" description="Helical" evidence="6">
    <location>
        <begin position="180"/>
        <end position="205"/>
    </location>
</feature>
<dbReference type="EMBL" id="AP022617">
    <property type="protein sequence ID" value="BBZ62415.1"/>
    <property type="molecule type" value="Genomic_DNA"/>
</dbReference>
<evidence type="ECO:0000313" key="7">
    <source>
        <dbReference type="EMBL" id="BBZ62415.1"/>
    </source>
</evidence>
<feature type="transmembrane region" description="Helical" evidence="6">
    <location>
        <begin position="274"/>
        <end position="294"/>
    </location>
</feature>
<evidence type="ECO:0000256" key="3">
    <source>
        <dbReference type="ARBA" id="ARBA00022692"/>
    </source>
</evidence>
<dbReference type="PANTHER" id="PTHR30250:SF11">
    <property type="entry name" value="O-ANTIGEN TRANSPORTER-RELATED"/>
    <property type="match status" value="1"/>
</dbReference>
<keyword evidence="3 6" id="KW-0812">Transmembrane</keyword>
<feature type="transmembrane region" description="Helical" evidence="6">
    <location>
        <begin position="12"/>
        <end position="32"/>
    </location>
</feature>
<keyword evidence="4 6" id="KW-1133">Transmembrane helix</keyword>
<accession>A0AAD1IYN4</accession>
<evidence type="ECO:0000313" key="8">
    <source>
        <dbReference type="Proteomes" id="UP000466039"/>
    </source>
</evidence>
<comment type="subcellular location">
    <subcellularLocation>
        <location evidence="1">Cell membrane</location>
        <topology evidence="1">Multi-pass membrane protein</topology>
    </subcellularLocation>
</comment>
<feature type="transmembrane region" description="Helical" evidence="6">
    <location>
        <begin position="217"/>
        <end position="236"/>
    </location>
</feature>
<name>A0AAD1IYN4_MYCMB</name>
<protein>
    <recommendedName>
        <fullName evidence="9">Polysaccharide biosynthesis protein C-terminal domain-containing protein</fullName>
    </recommendedName>
</protein>
<feature type="transmembrane region" description="Helical" evidence="6">
    <location>
        <begin position="73"/>
        <end position="92"/>
    </location>
</feature>
<feature type="transmembrane region" description="Helical" evidence="6">
    <location>
        <begin position="248"/>
        <end position="268"/>
    </location>
</feature>
<evidence type="ECO:0008006" key="9">
    <source>
        <dbReference type="Google" id="ProtNLM"/>
    </source>
</evidence>
<dbReference type="InterPro" id="IPR050833">
    <property type="entry name" value="Poly_Biosynth_Transport"/>
</dbReference>
<evidence type="ECO:0000256" key="2">
    <source>
        <dbReference type="ARBA" id="ARBA00022475"/>
    </source>
</evidence>